<proteinExistence type="predicted"/>
<gene>
    <name evidence="3" type="ORF">ENN51_06670</name>
</gene>
<dbReference type="Pfam" id="PF00497">
    <property type="entry name" value="SBP_bac_3"/>
    <property type="match status" value="1"/>
</dbReference>
<dbReference type="Proteomes" id="UP000885672">
    <property type="component" value="Unassembled WGS sequence"/>
</dbReference>
<dbReference type="Gene3D" id="3.40.190.10">
    <property type="entry name" value="Periplasmic binding protein-like II"/>
    <property type="match status" value="2"/>
</dbReference>
<protein>
    <submittedName>
        <fullName evidence="3">Transporter substrate-binding domain-containing protein</fullName>
    </submittedName>
</protein>
<dbReference type="EMBL" id="DSBX01000252">
    <property type="protein sequence ID" value="HDQ99949.1"/>
    <property type="molecule type" value="Genomic_DNA"/>
</dbReference>
<dbReference type="SUPFAM" id="SSF53850">
    <property type="entry name" value="Periplasmic binding protein-like II"/>
    <property type="match status" value="1"/>
</dbReference>
<reference evidence="3" key="1">
    <citation type="journal article" date="2020" name="mSystems">
        <title>Genome- and Community-Level Interaction Insights into Carbon Utilization and Element Cycling Functions of Hydrothermarchaeota in Hydrothermal Sediment.</title>
        <authorList>
            <person name="Zhou Z."/>
            <person name="Liu Y."/>
            <person name="Xu W."/>
            <person name="Pan J."/>
            <person name="Luo Z.H."/>
            <person name="Li M."/>
        </authorList>
    </citation>
    <scope>NUCLEOTIDE SEQUENCE [LARGE SCALE GENOMIC DNA]</scope>
    <source>
        <strain evidence="3">SpSt-1182</strain>
    </source>
</reference>
<accession>A0A7V0XFL8</accession>
<name>A0A7V0XFL8_UNCW3</name>
<evidence type="ECO:0000259" key="2">
    <source>
        <dbReference type="SMART" id="SM00062"/>
    </source>
</evidence>
<keyword evidence="1" id="KW-0732">Signal</keyword>
<sequence>MVSRLGSTRVKVAALILLGAALLSAEPFRVALTGRYPPFSFYDQHGELDGFDVAVSRAVARHMDRPLAIVTTEWDGILAGLLAGRYDAIIGSMAITPQREAVALFSDPYYLSGAQLFIHRDRVDEIQDMEDVRGRRLGVVVGETYEHHLRRHHPEVEVVPYDDSQLIFQDLALGRLDGFLSDRLVGRWQIRSAGAPFLPAGDLLYEERIGIPVTRDNPELLEGINRALAELRHSGELDSLFDA</sequence>
<evidence type="ECO:0000256" key="1">
    <source>
        <dbReference type="ARBA" id="ARBA00022729"/>
    </source>
</evidence>
<dbReference type="SMART" id="SM00062">
    <property type="entry name" value="PBPb"/>
    <property type="match status" value="1"/>
</dbReference>
<organism evidence="3">
    <name type="scientific">candidate division WOR-3 bacterium</name>
    <dbReference type="NCBI Taxonomy" id="2052148"/>
    <lineage>
        <taxon>Bacteria</taxon>
        <taxon>Bacteria division WOR-3</taxon>
    </lineage>
</organism>
<dbReference type="AlphaFoldDB" id="A0A7V0XFL8"/>
<dbReference type="PANTHER" id="PTHR35936">
    <property type="entry name" value="MEMBRANE-BOUND LYTIC MUREIN TRANSGLYCOSYLASE F"/>
    <property type="match status" value="1"/>
</dbReference>
<feature type="domain" description="Solute-binding protein family 3/N-terminal" evidence="2">
    <location>
        <begin position="27"/>
        <end position="242"/>
    </location>
</feature>
<comment type="caution">
    <text evidence="3">The sequence shown here is derived from an EMBL/GenBank/DDBJ whole genome shotgun (WGS) entry which is preliminary data.</text>
</comment>
<dbReference type="PANTHER" id="PTHR35936:SF19">
    <property type="entry name" value="AMINO-ACID-BINDING PROTEIN YXEM-RELATED"/>
    <property type="match status" value="1"/>
</dbReference>
<evidence type="ECO:0000313" key="3">
    <source>
        <dbReference type="EMBL" id="HDQ99949.1"/>
    </source>
</evidence>
<dbReference type="InterPro" id="IPR001638">
    <property type="entry name" value="Solute-binding_3/MltF_N"/>
</dbReference>